<dbReference type="SUPFAM" id="SSF143724">
    <property type="entry name" value="PHP14-like"/>
    <property type="match status" value="1"/>
</dbReference>
<reference evidence="6 7" key="1">
    <citation type="journal article" date="2019" name="J. Hered.">
        <title>An Improved Genome Assembly for Drosophila navojoa, the Basal Species in the mojavensis Cluster.</title>
        <authorList>
            <person name="Vanderlinde T."/>
            <person name="Dupim E.G."/>
            <person name="Nazario-Yepiz N.O."/>
            <person name="Carvalho A.B."/>
        </authorList>
    </citation>
    <scope>NUCLEOTIDE SEQUENCE [LARGE SCALE GENOMIC DNA]</scope>
    <source>
        <strain evidence="6">Navoj_Jal97</strain>
        <tissue evidence="6">Whole organism</tissue>
    </source>
</reference>
<evidence type="ECO:0000256" key="5">
    <source>
        <dbReference type="PIRSR" id="PIRSR607702-1"/>
    </source>
</evidence>
<dbReference type="GO" id="GO:0030154">
    <property type="term" value="P:cell differentiation"/>
    <property type="evidence" value="ECO:0007669"/>
    <property type="project" value="UniProtKB-KW"/>
</dbReference>
<dbReference type="AlphaFoldDB" id="A0A484BHU8"/>
<comment type="caution">
    <text evidence="6">The sequence shown here is derived from an EMBL/GenBank/DDBJ whole genome shotgun (WGS) entry which is preliminary data.</text>
</comment>
<dbReference type="InterPro" id="IPR007702">
    <property type="entry name" value="Janus"/>
</dbReference>
<evidence type="ECO:0008006" key="8">
    <source>
        <dbReference type="Google" id="ProtNLM"/>
    </source>
</evidence>
<sequence length="144" mass="16589">MKYPQVILPLRYTLNRYCLRNYATTKRITQNLISCPQVRLGEGKLLYLLISIYMHGETLFSRTIVRGGRAKKHLYLYDEVREELEELGLCSKALGGGMMNINTKSREMTIDGKCKTFGRADHHLTKEILLGTPEYKNFKITVGK</sequence>
<name>A0A484BHU8_DRONA</name>
<comment type="similarity">
    <text evidence="2">Belongs to the janus family.</text>
</comment>
<accession>A0A484BHU8</accession>
<protein>
    <recommendedName>
        <fullName evidence="8">Sex-regulated protein janus-B</fullName>
    </recommendedName>
</protein>
<evidence type="ECO:0000313" key="7">
    <source>
        <dbReference type="Proteomes" id="UP000295192"/>
    </source>
</evidence>
<keyword evidence="3" id="KW-0221">Differentiation</keyword>
<dbReference type="Gene3D" id="3.50.20.20">
    <property type="entry name" value="Janus/Ocnus"/>
    <property type="match status" value="1"/>
</dbReference>
<dbReference type="GO" id="GO:0005829">
    <property type="term" value="C:cytosol"/>
    <property type="evidence" value="ECO:0007669"/>
    <property type="project" value="TreeGrafter"/>
</dbReference>
<evidence type="ECO:0000256" key="1">
    <source>
        <dbReference type="ARBA" id="ARBA00002508"/>
    </source>
</evidence>
<dbReference type="GO" id="GO:0007548">
    <property type="term" value="P:sex differentiation"/>
    <property type="evidence" value="ECO:0007669"/>
    <property type="project" value="UniProtKB-KW"/>
</dbReference>
<evidence type="ECO:0000313" key="6">
    <source>
        <dbReference type="EMBL" id="TDG48426.1"/>
    </source>
</evidence>
<feature type="active site" description="Proton acceptor" evidence="5">
    <location>
        <position position="73"/>
    </location>
</feature>
<dbReference type="Pfam" id="PF05005">
    <property type="entry name" value="Ocnus"/>
    <property type="match status" value="1"/>
</dbReference>
<dbReference type="InterPro" id="IPR038596">
    <property type="entry name" value="Janus_sf"/>
</dbReference>
<evidence type="ECO:0000256" key="3">
    <source>
        <dbReference type="ARBA" id="ARBA00022782"/>
    </source>
</evidence>
<dbReference type="Proteomes" id="UP000295192">
    <property type="component" value="Unassembled WGS sequence"/>
</dbReference>
<organism evidence="6 7">
    <name type="scientific">Drosophila navojoa</name>
    <name type="common">Fruit fly</name>
    <dbReference type="NCBI Taxonomy" id="7232"/>
    <lineage>
        <taxon>Eukaryota</taxon>
        <taxon>Metazoa</taxon>
        <taxon>Ecdysozoa</taxon>
        <taxon>Arthropoda</taxon>
        <taxon>Hexapoda</taxon>
        <taxon>Insecta</taxon>
        <taxon>Pterygota</taxon>
        <taxon>Neoptera</taxon>
        <taxon>Endopterygota</taxon>
        <taxon>Diptera</taxon>
        <taxon>Brachycera</taxon>
        <taxon>Muscomorpha</taxon>
        <taxon>Ephydroidea</taxon>
        <taxon>Drosophilidae</taxon>
        <taxon>Drosophila</taxon>
    </lineage>
</organism>
<keyword evidence="4" id="KW-0726">Sexual differentiation</keyword>
<gene>
    <name evidence="6" type="ORF">AWZ03_005171</name>
</gene>
<dbReference type="OrthoDB" id="10249612at2759"/>
<keyword evidence="7" id="KW-1185">Reference proteome</keyword>
<dbReference type="PANTHER" id="PTHR12258">
    <property type="entry name" value="JANUS-A/JANUS-B"/>
    <property type="match status" value="1"/>
</dbReference>
<proteinExistence type="inferred from homology"/>
<dbReference type="EMBL" id="LSRL02000033">
    <property type="protein sequence ID" value="TDG48426.1"/>
    <property type="molecule type" value="Genomic_DNA"/>
</dbReference>
<comment type="function">
    <text evidence="1">JanA and janB regulate somatic sex differentiation.</text>
</comment>
<evidence type="ECO:0000256" key="2">
    <source>
        <dbReference type="ARBA" id="ARBA00010971"/>
    </source>
</evidence>
<dbReference type="OMA" id="MEKLGLC"/>
<evidence type="ECO:0000256" key="4">
    <source>
        <dbReference type="ARBA" id="ARBA00022928"/>
    </source>
</evidence>
<dbReference type="GO" id="GO:0101006">
    <property type="term" value="F:protein histidine phosphatase activity"/>
    <property type="evidence" value="ECO:0007669"/>
    <property type="project" value="TreeGrafter"/>
</dbReference>
<dbReference type="KEGG" id="dnv:108649179"/>
<dbReference type="PANTHER" id="PTHR12258:SF5">
    <property type="entry name" value="BCDNA.GH02250-RELATED"/>
    <property type="match status" value="1"/>
</dbReference>